<dbReference type="PANTHER" id="PTHR46594:SF4">
    <property type="entry name" value="P-TYPE CATION-TRANSPORTING ATPASE"/>
    <property type="match status" value="1"/>
</dbReference>
<feature type="region of interest" description="Disordered" evidence="8">
    <location>
        <begin position="743"/>
        <end position="763"/>
    </location>
</feature>
<keyword evidence="11" id="KW-1185">Reference proteome</keyword>
<dbReference type="InterPro" id="IPR023299">
    <property type="entry name" value="ATPase_P-typ_cyto_dom_N"/>
</dbReference>
<keyword evidence="4 7" id="KW-0479">Metal-binding</keyword>
<dbReference type="PRINTS" id="PR00119">
    <property type="entry name" value="CATATPASE"/>
</dbReference>
<name>A0ABQ2ZM25_9GAMM</name>
<keyword evidence="6 7" id="KW-0472">Membrane</keyword>
<feature type="transmembrane region" description="Helical" evidence="7">
    <location>
        <begin position="188"/>
        <end position="210"/>
    </location>
</feature>
<sequence length="763" mass="81650">MSTCAAGTYAAGTYAAWAHPQLAAQVLRSRRDGCSEIALRVESLHDPRQVLWLEQRIRALPGVRHVTIDRPARRVRVVWDAQRTSLPSLLDNFAAAHCPAQPLQHDSIDDARSREQHDALKRLLVAGMCAMQVMTYAFVIYIGVVDFVDFSTRHLFRWLGLITTVPLVFYSARPFFAGAVRELRERRLGINLPVALAVALVFLASTFNTLRGSGEIYFDSVSMFVFLLLGGRYLELRSRHRSGALGDAVIDASPLLAERRRDDGELETVAAITLLPGDRVHIAEGSTVPADGVLESARVQVDEALLSGESRPLYRVRGERLIAGSVLLSGPAELHVEHGGATTTMARLGALAARARQARSLLGSSDREIGRFVSRVLLLTALTALGWLLVDPARAFEAAVAVLVVACPCAFALTRPATLTRALGVLAGRGVLVTDGAALVTLAQVDYALFDKTGTLSVPQLDRRAVEPLRGDTPEQVLQLAAALAHESSHPLTRALADAARQYALPLRAQSVQVSAGAGISGEVDGRPLRLGRADFALAPSSQPAPVSTAGALLLADAQGAIAAFHLDEQPRADARRMLDALRADGILPTIASGDDATRVAALAKRLGIDDWHARQSPADKLERLQAARRDGRLTLAVGDGSNDAPLLAGADVSAALTSGTELAQAHADLLLLDGRLDGLIDARVIARQVQRVMAQSRRWSLLYNLCAVPFAAFGYVPPWLAGIGMSLSSLVVVLNALRVGRDETSEHPDPTGPTESTSELHA</sequence>
<evidence type="ECO:0000256" key="4">
    <source>
        <dbReference type="ARBA" id="ARBA00022723"/>
    </source>
</evidence>
<evidence type="ECO:0000256" key="8">
    <source>
        <dbReference type="SAM" id="MobiDB-lite"/>
    </source>
</evidence>
<proteinExistence type="inferred from homology"/>
<dbReference type="InterPro" id="IPR023298">
    <property type="entry name" value="ATPase_P-typ_TM_dom_sf"/>
</dbReference>
<dbReference type="SUPFAM" id="SSF81653">
    <property type="entry name" value="Calcium ATPase, transduction domain A"/>
    <property type="match status" value="1"/>
</dbReference>
<feature type="transmembrane region" description="Helical" evidence="7">
    <location>
        <begin position="216"/>
        <end position="234"/>
    </location>
</feature>
<dbReference type="Pfam" id="PF00122">
    <property type="entry name" value="E1-E2_ATPase"/>
    <property type="match status" value="1"/>
</dbReference>
<feature type="transmembrane region" description="Helical" evidence="7">
    <location>
        <begin position="702"/>
        <end position="721"/>
    </location>
</feature>
<dbReference type="SUPFAM" id="SSF81665">
    <property type="entry name" value="Calcium ATPase, transmembrane domain M"/>
    <property type="match status" value="1"/>
</dbReference>
<dbReference type="Pfam" id="PF00702">
    <property type="entry name" value="Hydrolase"/>
    <property type="match status" value="1"/>
</dbReference>
<dbReference type="NCBIfam" id="TIGR01525">
    <property type="entry name" value="ATPase-IB_hvy"/>
    <property type="match status" value="1"/>
</dbReference>
<feature type="transmembrane region" description="Helical" evidence="7">
    <location>
        <begin position="372"/>
        <end position="390"/>
    </location>
</feature>
<keyword evidence="7" id="KW-0547">Nucleotide-binding</keyword>
<reference evidence="11" key="1">
    <citation type="journal article" date="2019" name="Int. J. Syst. Evol. Microbiol.">
        <title>The Global Catalogue of Microorganisms (GCM) 10K type strain sequencing project: providing services to taxonomists for standard genome sequencing and annotation.</title>
        <authorList>
            <consortium name="The Broad Institute Genomics Platform"/>
            <consortium name="The Broad Institute Genome Sequencing Center for Infectious Disease"/>
            <person name="Wu L."/>
            <person name="Ma J."/>
        </authorList>
    </citation>
    <scope>NUCLEOTIDE SEQUENCE [LARGE SCALE GENOMIC DNA]</scope>
    <source>
        <strain evidence="11">KCTC 22232</strain>
    </source>
</reference>
<dbReference type="InterPro" id="IPR059000">
    <property type="entry name" value="ATPase_P-type_domA"/>
</dbReference>
<evidence type="ECO:0000256" key="7">
    <source>
        <dbReference type="RuleBase" id="RU362081"/>
    </source>
</evidence>
<feature type="domain" description="P-type ATPase A" evidence="9">
    <location>
        <begin position="260"/>
        <end position="351"/>
    </location>
</feature>
<evidence type="ECO:0000256" key="3">
    <source>
        <dbReference type="ARBA" id="ARBA00022692"/>
    </source>
</evidence>
<feature type="compositionally biased region" description="Polar residues" evidence="8">
    <location>
        <begin position="754"/>
        <end position="763"/>
    </location>
</feature>
<dbReference type="PANTHER" id="PTHR46594">
    <property type="entry name" value="P-TYPE CATION-TRANSPORTING ATPASE"/>
    <property type="match status" value="1"/>
</dbReference>
<protein>
    <submittedName>
        <fullName evidence="10">Copper-translocating P-type ATPase</fullName>
    </submittedName>
</protein>
<keyword evidence="3 7" id="KW-0812">Transmembrane</keyword>
<feature type="transmembrane region" description="Helical" evidence="7">
    <location>
        <begin position="396"/>
        <end position="413"/>
    </location>
</feature>
<feature type="transmembrane region" description="Helical" evidence="7">
    <location>
        <begin position="123"/>
        <end position="144"/>
    </location>
</feature>
<evidence type="ECO:0000256" key="5">
    <source>
        <dbReference type="ARBA" id="ARBA00022989"/>
    </source>
</evidence>
<organism evidence="10 11">
    <name type="scientific">Rhodanobacter panaciterrae</name>
    <dbReference type="NCBI Taxonomy" id="490572"/>
    <lineage>
        <taxon>Bacteria</taxon>
        <taxon>Pseudomonadati</taxon>
        <taxon>Pseudomonadota</taxon>
        <taxon>Gammaproteobacteria</taxon>
        <taxon>Lysobacterales</taxon>
        <taxon>Rhodanobacteraceae</taxon>
        <taxon>Rhodanobacter</taxon>
    </lineage>
</organism>
<dbReference type="Proteomes" id="UP000621898">
    <property type="component" value="Unassembled WGS sequence"/>
</dbReference>
<evidence type="ECO:0000259" key="9">
    <source>
        <dbReference type="Pfam" id="PF00122"/>
    </source>
</evidence>
<accession>A0ABQ2ZM25</accession>
<evidence type="ECO:0000256" key="1">
    <source>
        <dbReference type="ARBA" id="ARBA00004370"/>
    </source>
</evidence>
<feature type="transmembrane region" description="Helical" evidence="7">
    <location>
        <begin position="156"/>
        <end position="176"/>
    </location>
</feature>
<evidence type="ECO:0000313" key="10">
    <source>
        <dbReference type="EMBL" id="GGY19906.1"/>
    </source>
</evidence>
<dbReference type="Gene3D" id="2.70.150.10">
    <property type="entry name" value="Calcium-transporting ATPase, cytoplasmic transduction domain A"/>
    <property type="match status" value="1"/>
</dbReference>
<comment type="caution">
    <text evidence="10">The sequence shown here is derived from an EMBL/GenBank/DDBJ whole genome shotgun (WGS) entry which is preliminary data.</text>
</comment>
<dbReference type="SUPFAM" id="SSF55008">
    <property type="entry name" value="HMA, heavy metal-associated domain"/>
    <property type="match status" value="1"/>
</dbReference>
<gene>
    <name evidence="10" type="ORF">GCM10008098_10390</name>
</gene>
<keyword evidence="7" id="KW-1003">Cell membrane</keyword>
<comment type="subcellular location">
    <subcellularLocation>
        <location evidence="7">Cell membrane</location>
    </subcellularLocation>
    <subcellularLocation>
        <location evidence="1">Membrane</location>
    </subcellularLocation>
</comment>
<dbReference type="Gene3D" id="3.40.50.1000">
    <property type="entry name" value="HAD superfamily/HAD-like"/>
    <property type="match status" value="1"/>
</dbReference>
<dbReference type="Gene3D" id="3.40.1110.10">
    <property type="entry name" value="Calcium-transporting ATPase, cytoplasmic domain N"/>
    <property type="match status" value="1"/>
</dbReference>
<keyword evidence="7" id="KW-0067">ATP-binding</keyword>
<dbReference type="EMBL" id="BMXT01000001">
    <property type="protein sequence ID" value="GGY19906.1"/>
    <property type="molecule type" value="Genomic_DNA"/>
</dbReference>
<keyword evidence="5 7" id="KW-1133">Transmembrane helix</keyword>
<dbReference type="InterPro" id="IPR027256">
    <property type="entry name" value="P-typ_ATPase_IB"/>
</dbReference>
<dbReference type="InterPro" id="IPR008250">
    <property type="entry name" value="ATPase_P-typ_transduc_dom_A_sf"/>
</dbReference>
<evidence type="ECO:0000256" key="6">
    <source>
        <dbReference type="ARBA" id="ARBA00023136"/>
    </source>
</evidence>
<dbReference type="InterPro" id="IPR001757">
    <property type="entry name" value="P_typ_ATPase"/>
</dbReference>
<evidence type="ECO:0000313" key="11">
    <source>
        <dbReference type="Proteomes" id="UP000621898"/>
    </source>
</evidence>
<dbReference type="InterPro" id="IPR036412">
    <property type="entry name" value="HAD-like_sf"/>
</dbReference>
<comment type="similarity">
    <text evidence="2 7">Belongs to the cation transport ATPase (P-type) (TC 3.A.3) family. Type IB subfamily.</text>
</comment>
<dbReference type="SUPFAM" id="SSF56784">
    <property type="entry name" value="HAD-like"/>
    <property type="match status" value="1"/>
</dbReference>
<dbReference type="RefSeq" id="WP_189440062.1">
    <property type="nucleotide sequence ID" value="NZ_BMXT01000001.1"/>
</dbReference>
<dbReference type="InterPro" id="IPR023214">
    <property type="entry name" value="HAD_sf"/>
</dbReference>
<dbReference type="InterPro" id="IPR036163">
    <property type="entry name" value="HMA_dom_sf"/>
</dbReference>
<evidence type="ECO:0000256" key="2">
    <source>
        <dbReference type="ARBA" id="ARBA00006024"/>
    </source>
</evidence>
<dbReference type="NCBIfam" id="TIGR01494">
    <property type="entry name" value="ATPase_P-type"/>
    <property type="match status" value="1"/>
</dbReference>